<accession>A0AAV5GTQ5</accession>
<evidence type="ECO:0000313" key="3">
    <source>
        <dbReference type="Proteomes" id="UP001342314"/>
    </source>
</evidence>
<evidence type="ECO:0000256" key="1">
    <source>
        <dbReference type="SAM" id="MobiDB-lite"/>
    </source>
</evidence>
<dbReference type="Proteomes" id="UP001342314">
    <property type="component" value="Unassembled WGS sequence"/>
</dbReference>
<dbReference type="AlphaFoldDB" id="A0AAV5GTQ5"/>
<dbReference type="Gene3D" id="3.90.550.10">
    <property type="entry name" value="Spore Coat Polysaccharide Biosynthesis Protein SpsA, Chain A"/>
    <property type="match status" value="1"/>
</dbReference>
<keyword evidence="3" id="KW-1185">Reference proteome</keyword>
<feature type="compositionally biased region" description="Basic and acidic residues" evidence="1">
    <location>
        <begin position="584"/>
        <end position="601"/>
    </location>
</feature>
<gene>
    <name evidence="2" type="ORF">Rhopal_006342-T1</name>
</gene>
<dbReference type="SUPFAM" id="SSF53448">
    <property type="entry name" value="Nucleotide-diphospho-sugar transferases"/>
    <property type="match status" value="2"/>
</dbReference>
<proteinExistence type="predicted"/>
<dbReference type="InterPro" id="IPR029044">
    <property type="entry name" value="Nucleotide-diphossugar_trans"/>
</dbReference>
<name>A0AAV5GTQ5_9BASI</name>
<reference evidence="2 3" key="1">
    <citation type="submission" date="2021-12" db="EMBL/GenBank/DDBJ databases">
        <title>High titer production of polyol ester of fatty acids by Rhodotorula paludigena BS15 towards product separation-free biomass refinery.</title>
        <authorList>
            <person name="Mano J."/>
            <person name="Ono H."/>
            <person name="Tanaka T."/>
            <person name="Naito K."/>
            <person name="Sushida H."/>
            <person name="Ike M."/>
            <person name="Tokuyasu K."/>
            <person name="Kitaoka M."/>
        </authorList>
    </citation>
    <scope>NUCLEOTIDE SEQUENCE [LARGE SCALE GENOMIC DNA]</scope>
    <source>
        <strain evidence="2 3">BS15</strain>
    </source>
</reference>
<protein>
    <recommendedName>
        <fullName evidence="4">Nucleotide-diphospho-sugar transferase domain-containing protein</fullName>
    </recommendedName>
</protein>
<feature type="region of interest" description="Disordered" evidence="1">
    <location>
        <begin position="578"/>
        <end position="601"/>
    </location>
</feature>
<dbReference type="EMBL" id="BQKY01000013">
    <property type="protein sequence ID" value="GJN93295.1"/>
    <property type="molecule type" value="Genomic_DNA"/>
</dbReference>
<evidence type="ECO:0008006" key="4">
    <source>
        <dbReference type="Google" id="ProtNLM"/>
    </source>
</evidence>
<organism evidence="2 3">
    <name type="scientific">Rhodotorula paludigena</name>
    <dbReference type="NCBI Taxonomy" id="86838"/>
    <lineage>
        <taxon>Eukaryota</taxon>
        <taxon>Fungi</taxon>
        <taxon>Dikarya</taxon>
        <taxon>Basidiomycota</taxon>
        <taxon>Pucciniomycotina</taxon>
        <taxon>Microbotryomycetes</taxon>
        <taxon>Sporidiobolales</taxon>
        <taxon>Sporidiobolaceae</taxon>
        <taxon>Rhodotorula</taxon>
    </lineage>
</organism>
<comment type="caution">
    <text evidence="2">The sequence shown here is derived from an EMBL/GenBank/DDBJ whole genome shotgun (WGS) entry which is preliminary data.</text>
</comment>
<evidence type="ECO:0000313" key="2">
    <source>
        <dbReference type="EMBL" id="GJN93295.1"/>
    </source>
</evidence>
<sequence length="601" mass="66855">MLLTQRRLGSALRRSLRLSAKFAFISSTTVFLLHLAGSPWVQPESWSETSLSSTWRPFARHDIALIFDENRVDYAAQLVRSAAFAGVATAARFHLVAPPGTRPLLQPVLDELGVSVEWYDYGICEQLVAPVRPFANEAIHTSALCKLFLADILKSVDRVLYFKPWEGLVCGNVPKHHRPAVFAADDAVCSPAGQPEPAQVNGGVILMELARMRRAGFADKLLRSIASTFVLADRRRATWAEQEFLNSYIRDYPDDFSLLPCGCNYQYVGLRREVKSTNAARETGNPYNQLFHHFRRNESGLPPTVSLVSDSSAYSPPGAVDIMVGFDCVGQSYPCSDPPSTPHWGDPVYVLTRTAERPRFFAAAQESVRAQTYPYIKHLIVSNDASSMAYLHGADAELAAISAGDFDPDEVCRRCDDLNEPENKCGQAPKLGKPNRQRYLECYCSTNYPMNELVNNLLRRVERVGEPGWIIILDDDNVFNSTTAVSDLMLDAAHPDQLLLFQSILGRPTPSPGAMNQPYVVRGDIDASNFMFHSSHIADALWDGRRCGDWRAIDRLANMLDIKWSTAIPISAHPQRAKLGGMGGRHDLPDRDSAANELRFR</sequence>